<evidence type="ECO:0000256" key="5">
    <source>
        <dbReference type="ARBA" id="ARBA00022605"/>
    </source>
</evidence>
<protein>
    <recommendedName>
        <fullName evidence="11">Tryptophan synthase beta chain</fullName>
        <ecNumber evidence="11">4.2.1.20</ecNumber>
    </recommendedName>
</protein>
<dbReference type="CDD" id="cd06446">
    <property type="entry name" value="Trp-synth_B"/>
    <property type="match status" value="1"/>
</dbReference>
<dbReference type="Gene3D" id="3.40.50.1100">
    <property type="match status" value="2"/>
</dbReference>
<keyword evidence="8 11" id="KW-0057">Aromatic amino acid biosynthesis</keyword>
<organism evidence="13 14">
    <name type="scientific">Desulfobotulus alkaliphilus</name>
    <dbReference type="NCBI Taxonomy" id="622671"/>
    <lineage>
        <taxon>Bacteria</taxon>
        <taxon>Pseudomonadati</taxon>
        <taxon>Thermodesulfobacteriota</taxon>
        <taxon>Desulfobacteria</taxon>
        <taxon>Desulfobacterales</taxon>
        <taxon>Desulfobacteraceae</taxon>
        <taxon>Desulfobotulus</taxon>
    </lineage>
</organism>
<dbReference type="Pfam" id="PF00291">
    <property type="entry name" value="PALP"/>
    <property type="match status" value="1"/>
</dbReference>
<evidence type="ECO:0000259" key="12">
    <source>
        <dbReference type="Pfam" id="PF00291"/>
    </source>
</evidence>
<comment type="cofactor">
    <cofactor evidence="1 11">
        <name>pyridoxal 5'-phosphate</name>
        <dbReference type="ChEBI" id="CHEBI:597326"/>
    </cofactor>
</comment>
<dbReference type="FunFam" id="3.40.50.1100:FF:000004">
    <property type="entry name" value="Tryptophan synthase beta chain"/>
    <property type="match status" value="1"/>
</dbReference>
<dbReference type="AlphaFoldDB" id="A0A562RRT4"/>
<dbReference type="Proteomes" id="UP000318307">
    <property type="component" value="Unassembled WGS sequence"/>
</dbReference>
<name>A0A562RRT4_9BACT</name>
<comment type="similarity">
    <text evidence="3 11">Belongs to the TrpB family.</text>
</comment>
<dbReference type="SUPFAM" id="SSF53686">
    <property type="entry name" value="Tryptophan synthase beta subunit-like PLP-dependent enzymes"/>
    <property type="match status" value="1"/>
</dbReference>
<feature type="domain" description="Tryptophan synthase beta chain-like PALP" evidence="12">
    <location>
        <begin position="62"/>
        <end position="386"/>
    </location>
</feature>
<evidence type="ECO:0000256" key="11">
    <source>
        <dbReference type="HAMAP-Rule" id="MF_00133"/>
    </source>
</evidence>
<feature type="modified residue" description="N6-(pyridoxal phosphate)lysine" evidence="11">
    <location>
        <position position="96"/>
    </location>
</feature>
<dbReference type="NCBIfam" id="TIGR00263">
    <property type="entry name" value="trpB"/>
    <property type="match status" value="1"/>
</dbReference>
<dbReference type="HAMAP" id="MF_00133">
    <property type="entry name" value="Trp_synth_beta"/>
    <property type="match status" value="1"/>
</dbReference>
<comment type="catalytic activity">
    <reaction evidence="10 11">
        <text>(1S,2R)-1-C-(indol-3-yl)glycerol 3-phosphate + L-serine = D-glyceraldehyde 3-phosphate + L-tryptophan + H2O</text>
        <dbReference type="Rhea" id="RHEA:10532"/>
        <dbReference type="ChEBI" id="CHEBI:15377"/>
        <dbReference type="ChEBI" id="CHEBI:33384"/>
        <dbReference type="ChEBI" id="CHEBI:57912"/>
        <dbReference type="ChEBI" id="CHEBI:58866"/>
        <dbReference type="ChEBI" id="CHEBI:59776"/>
        <dbReference type="EC" id="4.2.1.20"/>
    </reaction>
</comment>
<evidence type="ECO:0000256" key="6">
    <source>
        <dbReference type="ARBA" id="ARBA00022822"/>
    </source>
</evidence>
<evidence type="ECO:0000256" key="8">
    <source>
        <dbReference type="ARBA" id="ARBA00023141"/>
    </source>
</evidence>
<evidence type="ECO:0000256" key="10">
    <source>
        <dbReference type="ARBA" id="ARBA00049047"/>
    </source>
</evidence>
<reference evidence="13 14" key="1">
    <citation type="submission" date="2019-07" db="EMBL/GenBank/DDBJ databases">
        <title>Genome sequencing of 100 strains of the haloalkaliphilic chemolithoautotrophic sulfur-oxidizing bacterium Thioalkalivibrio.</title>
        <authorList>
            <person name="Muyzer G."/>
        </authorList>
    </citation>
    <scope>NUCLEOTIDE SEQUENCE [LARGE SCALE GENOMIC DNA]</scope>
    <source>
        <strain evidence="13 14">ASO4-4</strain>
    </source>
</reference>
<dbReference type="UniPathway" id="UPA00035">
    <property type="reaction ID" value="UER00044"/>
</dbReference>
<dbReference type="InterPro" id="IPR036052">
    <property type="entry name" value="TrpB-like_PALP_sf"/>
</dbReference>
<dbReference type="InterPro" id="IPR001926">
    <property type="entry name" value="TrpB-like_PALP"/>
</dbReference>
<keyword evidence="5 11" id="KW-0028">Amino-acid biosynthesis</keyword>
<gene>
    <name evidence="11" type="primary">trpB</name>
    <name evidence="13" type="ORF">LZ24_01838</name>
</gene>
<dbReference type="InterPro" id="IPR006654">
    <property type="entry name" value="Trp_synth_beta"/>
</dbReference>
<evidence type="ECO:0000313" key="13">
    <source>
        <dbReference type="EMBL" id="TWI71821.1"/>
    </source>
</evidence>
<keyword evidence="6 11" id="KW-0822">Tryptophan biosynthesis</keyword>
<keyword evidence="14" id="KW-1185">Reference proteome</keyword>
<evidence type="ECO:0000256" key="3">
    <source>
        <dbReference type="ARBA" id="ARBA00009982"/>
    </source>
</evidence>
<comment type="subunit">
    <text evidence="4 11">Tetramer of two alpha and two beta chains.</text>
</comment>
<dbReference type="RefSeq" id="WP_144684735.1">
    <property type="nucleotide sequence ID" value="NZ_VLLC01000012.1"/>
</dbReference>
<dbReference type="InterPro" id="IPR023026">
    <property type="entry name" value="Trp_synth_beta/beta-like"/>
</dbReference>
<dbReference type="InterPro" id="IPR006653">
    <property type="entry name" value="Trp_synth_b_CS"/>
</dbReference>
<evidence type="ECO:0000256" key="4">
    <source>
        <dbReference type="ARBA" id="ARBA00011270"/>
    </source>
</evidence>
<proteinExistence type="inferred from homology"/>
<sequence>MTSTLKGYALPDDKGYFGEYGGSFIPEVLQTIMDDITAAYNDIRKDPEFHRELTYLYKHFVGRPSPIFHARNLSAKLEGAQIYLKREDLNHTGAHKINHCLGEALLAKKMGKKKIIAETGAGQHGVALATAAVLVGLECDIYMGEVDIAKEYPNVVRMKILGANLIPVSRGTRTLKDAVDAAFEAYLEDPVTQLYAIGSVVGPHPFPMMVRDFQQVVGMEAREQFQEMTGKLPDNLVACVGGGSNAMGLFTAFLEDDAVAMYGVEPSGRSLKEGEHAATLTLGKPGVLHGFKSYLLQDGEGMPLPVYSVASGLDYPGVGPQHSLLKDLGRVQYVTADDKETIDAFFILSRTEGIIPALESAHALAFAMKRAKELDPSQSILVNLSGRGDKDIDFVVDTYGKDYGI</sequence>
<keyword evidence="9 11" id="KW-0456">Lyase</keyword>
<dbReference type="GO" id="GO:0004834">
    <property type="term" value="F:tryptophan synthase activity"/>
    <property type="evidence" value="ECO:0007669"/>
    <property type="project" value="UniProtKB-UniRule"/>
</dbReference>
<comment type="caution">
    <text evidence="13">The sequence shown here is derived from an EMBL/GenBank/DDBJ whole genome shotgun (WGS) entry which is preliminary data.</text>
</comment>
<comment type="function">
    <text evidence="11">The beta subunit is responsible for the synthesis of L-tryptophan from indole and L-serine.</text>
</comment>
<dbReference type="GO" id="GO:0005737">
    <property type="term" value="C:cytoplasm"/>
    <property type="evidence" value="ECO:0007669"/>
    <property type="project" value="TreeGrafter"/>
</dbReference>
<evidence type="ECO:0000256" key="1">
    <source>
        <dbReference type="ARBA" id="ARBA00001933"/>
    </source>
</evidence>
<dbReference type="PROSITE" id="PS00168">
    <property type="entry name" value="TRP_SYNTHASE_BETA"/>
    <property type="match status" value="1"/>
</dbReference>
<evidence type="ECO:0000256" key="2">
    <source>
        <dbReference type="ARBA" id="ARBA00004733"/>
    </source>
</evidence>
<evidence type="ECO:0000256" key="7">
    <source>
        <dbReference type="ARBA" id="ARBA00022898"/>
    </source>
</evidence>
<dbReference type="EC" id="4.2.1.20" evidence="11"/>
<evidence type="ECO:0000313" key="14">
    <source>
        <dbReference type="Proteomes" id="UP000318307"/>
    </source>
</evidence>
<comment type="pathway">
    <text evidence="2 11">Amino-acid biosynthesis; L-tryptophan biosynthesis; L-tryptophan from chorismate: step 5/5.</text>
</comment>
<evidence type="ECO:0000256" key="9">
    <source>
        <dbReference type="ARBA" id="ARBA00023239"/>
    </source>
</evidence>
<accession>A0A562RRT4</accession>
<dbReference type="OrthoDB" id="9766131at2"/>
<keyword evidence="7 11" id="KW-0663">Pyridoxal phosphate</keyword>
<dbReference type="PANTHER" id="PTHR48077:SF3">
    <property type="entry name" value="TRYPTOPHAN SYNTHASE"/>
    <property type="match status" value="1"/>
</dbReference>
<dbReference type="PIRSF" id="PIRSF001413">
    <property type="entry name" value="Trp_syn_beta"/>
    <property type="match status" value="1"/>
</dbReference>
<dbReference type="PANTHER" id="PTHR48077">
    <property type="entry name" value="TRYPTOPHAN SYNTHASE-RELATED"/>
    <property type="match status" value="1"/>
</dbReference>
<dbReference type="EMBL" id="VLLC01000012">
    <property type="protein sequence ID" value="TWI71821.1"/>
    <property type="molecule type" value="Genomic_DNA"/>
</dbReference>